<comment type="caution">
    <text evidence="9">The sequence shown here is derived from an EMBL/GenBank/DDBJ whole genome shotgun (WGS) entry which is preliminary data.</text>
</comment>
<comment type="subcellular location">
    <subcellularLocation>
        <location evidence="1">Cell membrane</location>
        <topology evidence="1">Multi-pass membrane protein</topology>
    </subcellularLocation>
</comment>
<name>U7V3M1_9FUSO</name>
<protein>
    <submittedName>
        <fullName evidence="9">Chain length determinant protein</fullName>
    </submittedName>
</protein>
<dbReference type="PANTHER" id="PTHR32309:SF13">
    <property type="entry name" value="FERRIC ENTEROBACTIN TRANSPORT PROTEIN FEPE"/>
    <property type="match status" value="1"/>
</dbReference>
<dbReference type="GO" id="GO:0005886">
    <property type="term" value="C:plasma membrane"/>
    <property type="evidence" value="ECO:0007669"/>
    <property type="project" value="UniProtKB-SubCell"/>
</dbReference>
<feature type="domain" description="Polysaccharide chain length determinant N-terminal" evidence="8">
    <location>
        <begin position="21"/>
        <end position="77"/>
    </location>
</feature>
<keyword evidence="3 7" id="KW-0812">Transmembrane</keyword>
<dbReference type="InterPro" id="IPR003856">
    <property type="entry name" value="LPS_length_determ_N"/>
</dbReference>
<dbReference type="InterPro" id="IPR050445">
    <property type="entry name" value="Bact_polysacc_biosynth/exp"/>
</dbReference>
<reference evidence="9 10" key="1">
    <citation type="submission" date="2013-08" db="EMBL/GenBank/DDBJ databases">
        <authorList>
            <person name="Weinstock G."/>
            <person name="Sodergren E."/>
            <person name="Wylie T."/>
            <person name="Fulton L."/>
            <person name="Fulton R."/>
            <person name="Fronick C."/>
            <person name="O'Laughlin M."/>
            <person name="Godfrey J."/>
            <person name="Miner T."/>
            <person name="Herter B."/>
            <person name="Appelbaum E."/>
            <person name="Cordes M."/>
            <person name="Lek S."/>
            <person name="Wollam A."/>
            <person name="Pepin K.H."/>
            <person name="Palsikar V.B."/>
            <person name="Mitreva M."/>
            <person name="Wilson R.K."/>
        </authorList>
    </citation>
    <scope>NUCLEOTIDE SEQUENCE [LARGE SCALE GENOMIC DNA]</scope>
    <source>
        <strain evidence="9 10">ATCC BAA-474</strain>
    </source>
</reference>
<dbReference type="HOGENOM" id="CLU_893391_0_0_0"/>
<keyword evidence="4 7" id="KW-1133">Transmembrane helix</keyword>
<dbReference type="Proteomes" id="UP000017081">
    <property type="component" value="Unassembled WGS sequence"/>
</dbReference>
<gene>
    <name evidence="9" type="ORF">HMPREF0202_02688</name>
</gene>
<dbReference type="EMBL" id="AXZF01000146">
    <property type="protein sequence ID" value="ERT66130.1"/>
    <property type="molecule type" value="Genomic_DNA"/>
</dbReference>
<dbReference type="Pfam" id="PF02706">
    <property type="entry name" value="Wzz"/>
    <property type="match status" value="1"/>
</dbReference>
<proteinExistence type="predicted"/>
<keyword evidence="6" id="KW-0175">Coiled coil</keyword>
<feature type="transmembrane region" description="Helical" evidence="7">
    <location>
        <begin position="279"/>
        <end position="298"/>
    </location>
</feature>
<feature type="transmembrane region" description="Helical" evidence="7">
    <location>
        <begin position="37"/>
        <end position="57"/>
    </location>
</feature>
<sequence length="311" mass="36305">MSRGTPMSKELKVMEPKQYNDEIDLYELIEILVRHKWSIIITTVVCTMLSLGGALYVRSKTPNYLIKNILIQQDTYGLKGVNRIDVDSVLLQDKNIKKILEIEPIKKEYLEKTPENLRSLMSERKFLQDLITISKDDKNSNDISIRTVIVTDEASGRETINRYLDILREQDNLSDVIAEEKNIKNTSLEKTKIELEKIQNEILDIFKKDSDLRALKPEEKVNYITYKYPELNLKRSEQEKYYNTYVNELVRLDSLNDKLDVIKETTDIYFVKGQSKAKLILAIGIVMGVFLGIMVAFLKEFIDGYKRRYKK</sequence>
<evidence type="ECO:0000256" key="1">
    <source>
        <dbReference type="ARBA" id="ARBA00004651"/>
    </source>
</evidence>
<dbReference type="PANTHER" id="PTHR32309">
    <property type="entry name" value="TYROSINE-PROTEIN KINASE"/>
    <property type="match status" value="1"/>
</dbReference>
<accession>U7V3M1</accession>
<evidence type="ECO:0000256" key="7">
    <source>
        <dbReference type="SAM" id="Phobius"/>
    </source>
</evidence>
<evidence type="ECO:0000256" key="3">
    <source>
        <dbReference type="ARBA" id="ARBA00022692"/>
    </source>
</evidence>
<dbReference type="GO" id="GO:0004713">
    <property type="term" value="F:protein tyrosine kinase activity"/>
    <property type="evidence" value="ECO:0007669"/>
    <property type="project" value="TreeGrafter"/>
</dbReference>
<evidence type="ECO:0000259" key="8">
    <source>
        <dbReference type="Pfam" id="PF02706"/>
    </source>
</evidence>
<evidence type="ECO:0000256" key="4">
    <source>
        <dbReference type="ARBA" id="ARBA00022989"/>
    </source>
</evidence>
<organism evidence="9 10">
    <name type="scientific">Cetobacterium somerae ATCC BAA-474</name>
    <dbReference type="NCBI Taxonomy" id="1319815"/>
    <lineage>
        <taxon>Bacteria</taxon>
        <taxon>Fusobacteriati</taxon>
        <taxon>Fusobacteriota</taxon>
        <taxon>Fusobacteriia</taxon>
        <taxon>Fusobacteriales</taxon>
        <taxon>Fusobacteriaceae</taxon>
        <taxon>Cetobacterium</taxon>
    </lineage>
</organism>
<evidence type="ECO:0000256" key="6">
    <source>
        <dbReference type="SAM" id="Coils"/>
    </source>
</evidence>
<evidence type="ECO:0000256" key="5">
    <source>
        <dbReference type="ARBA" id="ARBA00023136"/>
    </source>
</evidence>
<keyword evidence="5 7" id="KW-0472">Membrane</keyword>
<evidence type="ECO:0000256" key="2">
    <source>
        <dbReference type="ARBA" id="ARBA00022475"/>
    </source>
</evidence>
<dbReference type="eggNOG" id="ENOG5033ISJ">
    <property type="taxonomic scope" value="Bacteria"/>
</dbReference>
<evidence type="ECO:0000313" key="10">
    <source>
        <dbReference type="Proteomes" id="UP000017081"/>
    </source>
</evidence>
<dbReference type="STRING" id="1319815.HMPREF0202_02688"/>
<keyword evidence="10" id="KW-1185">Reference proteome</keyword>
<keyword evidence="2" id="KW-1003">Cell membrane</keyword>
<evidence type="ECO:0000313" key="9">
    <source>
        <dbReference type="EMBL" id="ERT66130.1"/>
    </source>
</evidence>
<dbReference type="AlphaFoldDB" id="U7V3M1"/>
<feature type="coiled-coil region" evidence="6">
    <location>
        <begin position="181"/>
        <end position="208"/>
    </location>
</feature>